<feature type="region of interest" description="Disordered" evidence="5">
    <location>
        <begin position="1"/>
        <end position="40"/>
    </location>
</feature>
<dbReference type="PANTHER" id="PTHR43113:SF1">
    <property type="entry name" value="1,4-DIHYDROXY-2-NAPHTHOYL-COA SYNTHASE, PEROXISOMAL"/>
    <property type="match status" value="1"/>
</dbReference>
<dbReference type="Pfam" id="PF00378">
    <property type="entry name" value="ECH_1"/>
    <property type="match status" value="1"/>
</dbReference>
<dbReference type="InterPro" id="IPR018376">
    <property type="entry name" value="Enoyl-CoA_hyd/isom_CS"/>
</dbReference>
<name>A0AAW1NY34_9CHLO</name>
<dbReference type="GO" id="GO:0009234">
    <property type="term" value="P:menaquinone biosynthetic process"/>
    <property type="evidence" value="ECO:0007669"/>
    <property type="project" value="InterPro"/>
</dbReference>
<evidence type="ECO:0000256" key="1">
    <source>
        <dbReference type="ARBA" id="ARBA00000177"/>
    </source>
</evidence>
<evidence type="ECO:0000313" key="7">
    <source>
        <dbReference type="Proteomes" id="UP001465755"/>
    </source>
</evidence>
<sequence>MESSAEKAARRLQALGEHLSASPSSAATDQQRSFSAVPASEALSGGLHSATTSARADSSYDRIHGQVSAEHALWTDVPEVQGQRLEEVLYAKATTDGIAKVTINRPHKRNAFTPLTVTEMGCCFNDAQNDPNIGVIILTGQGTEAFCSGGDQSVRGHGGYVGADSIPRLNVLDLQLQIRRCPKPVVAMVAGYAVGGGHVLHMVCDLTISADNGVFGQTGPKVGSFDAGYGSAHMARLIGQKRAREMWFLARLYSAQDAYGMGLVNKVVPLAELETETLIWCREMVRNSPTAIRLLKSALNAAEDGQAGLMALGGEATGLFYQTEEGNEGRRSFMEKRAPDFRRFPRLP</sequence>
<evidence type="ECO:0000256" key="5">
    <source>
        <dbReference type="SAM" id="MobiDB-lite"/>
    </source>
</evidence>
<comment type="caution">
    <text evidence="6">The sequence shown here is derived from an EMBL/GenBank/DDBJ whole genome shotgun (WGS) entry which is preliminary data.</text>
</comment>
<dbReference type="HAMAP" id="MF_01934">
    <property type="entry name" value="MenB"/>
    <property type="match status" value="1"/>
</dbReference>
<dbReference type="FunFam" id="3.90.226.10:FF:000003">
    <property type="entry name" value="1,4-dihydroxy-2-naphthoyl-CoA synthase"/>
    <property type="match status" value="1"/>
</dbReference>
<accession>A0AAW1NY34</accession>
<evidence type="ECO:0000313" key="6">
    <source>
        <dbReference type="EMBL" id="KAK9798990.1"/>
    </source>
</evidence>
<keyword evidence="2" id="KW-0456">Lyase</keyword>
<dbReference type="InterPro" id="IPR029045">
    <property type="entry name" value="ClpP/crotonase-like_dom_sf"/>
</dbReference>
<dbReference type="InterPro" id="IPR001753">
    <property type="entry name" value="Enoyl-CoA_hydra/iso"/>
</dbReference>
<evidence type="ECO:0000256" key="2">
    <source>
        <dbReference type="ARBA" id="ARBA00023239"/>
    </source>
</evidence>
<dbReference type="NCBIfam" id="TIGR01929">
    <property type="entry name" value="menB"/>
    <property type="match status" value="1"/>
</dbReference>
<dbReference type="Proteomes" id="UP001465755">
    <property type="component" value="Unassembled WGS sequence"/>
</dbReference>
<dbReference type="GO" id="GO:0008935">
    <property type="term" value="F:1,4-dihydroxy-2-naphthoyl-CoA synthase activity"/>
    <property type="evidence" value="ECO:0007669"/>
    <property type="project" value="UniProtKB-EC"/>
</dbReference>
<dbReference type="PROSITE" id="PS00166">
    <property type="entry name" value="ENOYL_COA_HYDRATASE"/>
    <property type="match status" value="1"/>
</dbReference>
<evidence type="ECO:0000256" key="4">
    <source>
        <dbReference type="RuleBase" id="RU003707"/>
    </source>
</evidence>
<dbReference type="GO" id="GO:0005829">
    <property type="term" value="C:cytosol"/>
    <property type="evidence" value="ECO:0007669"/>
    <property type="project" value="TreeGrafter"/>
</dbReference>
<evidence type="ECO:0000256" key="3">
    <source>
        <dbReference type="ARBA" id="ARBA00066833"/>
    </source>
</evidence>
<dbReference type="Gene3D" id="3.90.226.10">
    <property type="entry name" value="2-enoyl-CoA Hydratase, Chain A, domain 1"/>
    <property type="match status" value="1"/>
</dbReference>
<proteinExistence type="inferred from homology"/>
<dbReference type="PANTHER" id="PTHR43113">
    <property type="entry name" value="NUCLEOSIDE-DIPHOSPHATE-SUGAR EPIMERASE"/>
    <property type="match status" value="1"/>
</dbReference>
<dbReference type="InterPro" id="IPR010198">
    <property type="entry name" value="DHNA-CoA_synthase_MenB"/>
</dbReference>
<dbReference type="NCBIfam" id="NF005637">
    <property type="entry name" value="PRK07396.1"/>
    <property type="match status" value="1"/>
</dbReference>
<dbReference type="EMBL" id="JALJOQ010000093">
    <property type="protein sequence ID" value="KAK9798990.1"/>
    <property type="molecule type" value="Genomic_DNA"/>
</dbReference>
<keyword evidence="7" id="KW-1185">Reference proteome</keyword>
<dbReference type="CDD" id="cd06558">
    <property type="entry name" value="crotonase-like"/>
    <property type="match status" value="1"/>
</dbReference>
<organism evidence="6 7">
    <name type="scientific">Symbiochloris irregularis</name>
    <dbReference type="NCBI Taxonomy" id="706552"/>
    <lineage>
        <taxon>Eukaryota</taxon>
        <taxon>Viridiplantae</taxon>
        <taxon>Chlorophyta</taxon>
        <taxon>core chlorophytes</taxon>
        <taxon>Trebouxiophyceae</taxon>
        <taxon>Trebouxiales</taxon>
        <taxon>Trebouxiaceae</taxon>
        <taxon>Symbiochloris</taxon>
    </lineage>
</organism>
<dbReference type="SUPFAM" id="SSF52096">
    <property type="entry name" value="ClpP/crotonase"/>
    <property type="match status" value="1"/>
</dbReference>
<gene>
    <name evidence="6" type="ORF">WJX73_009442</name>
</gene>
<comment type="catalytic activity">
    <reaction evidence="1">
        <text>2-succinylbenzoyl-CoA + H(+) = 1,4-dihydroxy-2-naphthoyl-CoA + H2O</text>
        <dbReference type="Rhea" id="RHEA:26562"/>
        <dbReference type="ChEBI" id="CHEBI:15377"/>
        <dbReference type="ChEBI" id="CHEBI:15378"/>
        <dbReference type="ChEBI" id="CHEBI:57364"/>
        <dbReference type="ChEBI" id="CHEBI:58897"/>
        <dbReference type="EC" id="4.1.3.36"/>
    </reaction>
</comment>
<dbReference type="InterPro" id="IPR014748">
    <property type="entry name" value="Enoyl-CoA_hydra_C"/>
</dbReference>
<feature type="compositionally biased region" description="Polar residues" evidence="5">
    <location>
        <begin position="21"/>
        <end position="34"/>
    </location>
</feature>
<dbReference type="AlphaFoldDB" id="A0AAW1NY34"/>
<dbReference type="EC" id="4.1.3.36" evidence="3"/>
<protein>
    <recommendedName>
        <fullName evidence="3">1,4-dihydroxy-2-naphthoyl-CoA synthase</fullName>
        <ecNumber evidence="3">4.1.3.36</ecNumber>
    </recommendedName>
</protein>
<reference evidence="6 7" key="1">
    <citation type="journal article" date="2024" name="Nat. Commun.">
        <title>Phylogenomics reveals the evolutionary origins of lichenization in chlorophyte algae.</title>
        <authorList>
            <person name="Puginier C."/>
            <person name="Libourel C."/>
            <person name="Otte J."/>
            <person name="Skaloud P."/>
            <person name="Haon M."/>
            <person name="Grisel S."/>
            <person name="Petersen M."/>
            <person name="Berrin J.G."/>
            <person name="Delaux P.M."/>
            <person name="Dal Grande F."/>
            <person name="Keller J."/>
        </authorList>
    </citation>
    <scope>NUCLEOTIDE SEQUENCE [LARGE SCALE GENOMIC DNA]</scope>
    <source>
        <strain evidence="6 7">SAG 2036</strain>
    </source>
</reference>
<comment type="similarity">
    <text evidence="4">Belongs to the enoyl-CoA hydratase/isomerase family.</text>
</comment>
<dbReference type="Gene3D" id="1.10.12.10">
    <property type="entry name" value="Lyase 2-enoyl-coa Hydratase, Chain A, domain 2"/>
    <property type="match status" value="1"/>
</dbReference>